<evidence type="ECO:0000256" key="7">
    <source>
        <dbReference type="PIRSR" id="PIRSR600821-52"/>
    </source>
</evidence>
<evidence type="ECO:0000256" key="5">
    <source>
        <dbReference type="HAMAP-Rule" id="MF_01201"/>
    </source>
</evidence>
<dbReference type="PRINTS" id="PR00992">
    <property type="entry name" value="ALARACEMASE"/>
</dbReference>
<dbReference type="SMART" id="SM01005">
    <property type="entry name" value="Ala_racemase_C"/>
    <property type="match status" value="1"/>
</dbReference>
<feature type="active site" description="Proton acceptor; specific for L-alanine" evidence="5">
    <location>
        <position position="267"/>
    </location>
</feature>
<dbReference type="InterPro" id="IPR009006">
    <property type="entry name" value="Ala_racemase/Decarboxylase_C"/>
</dbReference>
<dbReference type="GO" id="GO:0030632">
    <property type="term" value="P:D-alanine biosynthetic process"/>
    <property type="evidence" value="ECO:0007669"/>
    <property type="project" value="UniProtKB-UniRule"/>
</dbReference>
<comment type="function">
    <text evidence="5">Catalyzes the interconversion of L-alanine and D-alanine. May also act on other amino acids.</text>
</comment>
<dbReference type="PANTHER" id="PTHR30511">
    <property type="entry name" value="ALANINE RACEMASE"/>
    <property type="match status" value="1"/>
</dbReference>
<keyword evidence="4 5" id="KW-0413">Isomerase</keyword>
<gene>
    <name evidence="9" type="primary">alr</name>
    <name evidence="9" type="ORF">OWO01_05645</name>
</gene>
<comment type="cofactor">
    <cofactor evidence="2 5 6">
        <name>pyridoxal 5'-phosphate</name>
        <dbReference type="ChEBI" id="CHEBI:597326"/>
    </cofactor>
</comment>
<dbReference type="Pfam" id="PF01168">
    <property type="entry name" value="Ala_racemase_N"/>
    <property type="match status" value="1"/>
</dbReference>
<dbReference type="InterPro" id="IPR011079">
    <property type="entry name" value="Ala_racemase_C"/>
</dbReference>
<dbReference type="RefSeq" id="WP_268779456.1">
    <property type="nucleotide sequence ID" value="NZ_JAPRAT010000008.1"/>
</dbReference>
<feature type="modified residue" description="N6-(pyridoxal phosphate)lysine" evidence="5 6">
    <location>
        <position position="40"/>
    </location>
</feature>
<dbReference type="Gene3D" id="3.20.20.10">
    <property type="entry name" value="Alanine racemase"/>
    <property type="match status" value="1"/>
</dbReference>
<dbReference type="InterPro" id="IPR020622">
    <property type="entry name" value="Ala_racemase_pyridoxalP-BS"/>
</dbReference>
<evidence type="ECO:0000259" key="8">
    <source>
        <dbReference type="SMART" id="SM01005"/>
    </source>
</evidence>
<comment type="similarity">
    <text evidence="5">Belongs to the alanine racemase family.</text>
</comment>
<accession>A0A9J6RBE8</accession>
<dbReference type="PROSITE" id="PS00395">
    <property type="entry name" value="ALANINE_RACEMASE"/>
    <property type="match status" value="1"/>
</dbReference>
<evidence type="ECO:0000256" key="3">
    <source>
        <dbReference type="ARBA" id="ARBA00022898"/>
    </source>
</evidence>
<evidence type="ECO:0000256" key="4">
    <source>
        <dbReference type="ARBA" id="ARBA00023235"/>
    </source>
</evidence>
<dbReference type="SUPFAM" id="SSF51419">
    <property type="entry name" value="PLP-binding barrel"/>
    <property type="match status" value="1"/>
</dbReference>
<dbReference type="EC" id="5.1.1.1" evidence="5"/>
<dbReference type="PANTHER" id="PTHR30511:SF0">
    <property type="entry name" value="ALANINE RACEMASE, CATABOLIC-RELATED"/>
    <property type="match status" value="1"/>
</dbReference>
<feature type="domain" description="Alanine racemase C-terminal" evidence="8">
    <location>
        <begin position="246"/>
        <end position="371"/>
    </location>
</feature>
<dbReference type="InterPro" id="IPR001608">
    <property type="entry name" value="Ala_racemase_N"/>
</dbReference>
<proteinExistence type="inferred from homology"/>
<protein>
    <recommendedName>
        <fullName evidence="5">Alanine racemase</fullName>
        <ecNumber evidence="5">5.1.1.1</ecNumber>
    </recommendedName>
</protein>
<dbReference type="EMBL" id="JAPRAT010000008">
    <property type="protein sequence ID" value="MCZ0702686.1"/>
    <property type="molecule type" value="Genomic_DNA"/>
</dbReference>
<dbReference type="NCBIfam" id="TIGR00492">
    <property type="entry name" value="alr"/>
    <property type="match status" value="1"/>
</dbReference>
<dbReference type="GO" id="GO:0030170">
    <property type="term" value="F:pyridoxal phosphate binding"/>
    <property type="evidence" value="ECO:0007669"/>
    <property type="project" value="UniProtKB-UniRule"/>
</dbReference>
<evidence type="ECO:0000313" key="9">
    <source>
        <dbReference type="EMBL" id="MCZ0702686.1"/>
    </source>
</evidence>
<keyword evidence="10" id="KW-1185">Reference proteome</keyword>
<keyword evidence="3 5" id="KW-0663">Pyridoxal phosphate</keyword>
<name>A0A9J6RBE8_9BACI</name>
<evidence type="ECO:0000256" key="2">
    <source>
        <dbReference type="ARBA" id="ARBA00001933"/>
    </source>
</evidence>
<dbReference type="FunFam" id="2.40.37.10:FF:000006">
    <property type="entry name" value="Alanine racemase"/>
    <property type="match status" value="1"/>
</dbReference>
<dbReference type="FunFam" id="3.20.20.10:FF:000002">
    <property type="entry name" value="Alanine racemase"/>
    <property type="match status" value="1"/>
</dbReference>
<dbReference type="SUPFAM" id="SSF50621">
    <property type="entry name" value="Alanine racemase C-terminal domain-like"/>
    <property type="match status" value="1"/>
</dbReference>
<evidence type="ECO:0000256" key="1">
    <source>
        <dbReference type="ARBA" id="ARBA00000316"/>
    </source>
</evidence>
<sequence>MEQKSYRPAWIEINLSAIQANIHQLNRRLSSTTKIFAVVKANGYGHGDIQVAKAAIEAGASALAVALMDEAVRLREAGITVPILVLGWVSPEYIPIAIKHNIMLTVFQKEWLTAAKQIDFTGELKIHIKLDTGMGRLGMRTEQEIYEFMNELDQERFRITGLFTHFATADEAEESYYRQQSDRFEQLAQVVRSQYAEPIQLHTGNSAASIRFPDQMLDYVRFGIGMYGLYPSLYMEKTRPFPLQPALSLHAKIIHVKKIAPGSKLSYGATYTAEKEEWIGTIPLGYADGIQRKWQGLDVLIDGKRMPLVGRICMDQCMVKLDQPYPVGTQVTFVGKQKNEQITLEEIAHQLETINYEIACLFTNRIPRYYH</sequence>
<dbReference type="Gene3D" id="2.40.37.10">
    <property type="entry name" value="Lyase, Ornithine Decarboxylase, Chain A, domain 1"/>
    <property type="match status" value="1"/>
</dbReference>
<organism evidence="9 10">
    <name type="scientific">Natronobacillus azotifigens</name>
    <dbReference type="NCBI Taxonomy" id="472978"/>
    <lineage>
        <taxon>Bacteria</taxon>
        <taxon>Bacillati</taxon>
        <taxon>Bacillota</taxon>
        <taxon>Bacilli</taxon>
        <taxon>Bacillales</taxon>
        <taxon>Bacillaceae</taxon>
        <taxon>Natronobacillus</taxon>
    </lineage>
</organism>
<dbReference type="AlphaFoldDB" id="A0A9J6RBE8"/>
<comment type="pathway">
    <text evidence="5">Amino-acid biosynthesis; D-alanine biosynthesis; D-alanine from L-alanine: step 1/1.</text>
</comment>
<evidence type="ECO:0000313" key="10">
    <source>
        <dbReference type="Proteomes" id="UP001084197"/>
    </source>
</evidence>
<reference evidence="9" key="1">
    <citation type="submission" date="2022-11" db="EMBL/GenBank/DDBJ databases">
        <title>WGS of Natronobacillus azotifigens 24KS-1, an anaerobic diazotrophic haloalkaliphile from soda-rich habitats.</title>
        <authorList>
            <person name="Sorokin D.Y."/>
            <person name="Merkel A.Y."/>
        </authorList>
    </citation>
    <scope>NUCLEOTIDE SEQUENCE</scope>
    <source>
        <strain evidence="9">24KS-1</strain>
    </source>
</reference>
<dbReference type="HAMAP" id="MF_01201">
    <property type="entry name" value="Ala_racemase"/>
    <property type="match status" value="1"/>
</dbReference>
<dbReference type="InterPro" id="IPR000821">
    <property type="entry name" value="Ala_racemase"/>
</dbReference>
<dbReference type="GO" id="GO:0009252">
    <property type="term" value="P:peptidoglycan biosynthetic process"/>
    <property type="evidence" value="ECO:0007669"/>
    <property type="project" value="TreeGrafter"/>
</dbReference>
<dbReference type="Proteomes" id="UP001084197">
    <property type="component" value="Unassembled WGS sequence"/>
</dbReference>
<comment type="caution">
    <text evidence="9">The sequence shown here is derived from an EMBL/GenBank/DDBJ whole genome shotgun (WGS) entry which is preliminary data.</text>
</comment>
<dbReference type="CDD" id="cd00430">
    <property type="entry name" value="PLPDE_III_AR"/>
    <property type="match status" value="1"/>
</dbReference>
<evidence type="ECO:0000256" key="6">
    <source>
        <dbReference type="PIRSR" id="PIRSR600821-50"/>
    </source>
</evidence>
<dbReference type="Pfam" id="PF00842">
    <property type="entry name" value="Ala_racemase_C"/>
    <property type="match status" value="1"/>
</dbReference>
<feature type="active site" description="Proton acceptor; specific for D-alanine" evidence="5">
    <location>
        <position position="40"/>
    </location>
</feature>
<dbReference type="InterPro" id="IPR029066">
    <property type="entry name" value="PLP-binding_barrel"/>
</dbReference>
<feature type="binding site" evidence="5 7">
    <location>
        <position position="136"/>
    </location>
    <ligand>
        <name>substrate</name>
    </ligand>
</feature>
<comment type="catalytic activity">
    <reaction evidence="1 5">
        <text>L-alanine = D-alanine</text>
        <dbReference type="Rhea" id="RHEA:20249"/>
        <dbReference type="ChEBI" id="CHEBI:57416"/>
        <dbReference type="ChEBI" id="CHEBI:57972"/>
        <dbReference type="EC" id="5.1.1.1"/>
    </reaction>
</comment>
<dbReference type="GO" id="GO:0005829">
    <property type="term" value="C:cytosol"/>
    <property type="evidence" value="ECO:0007669"/>
    <property type="project" value="TreeGrafter"/>
</dbReference>
<feature type="binding site" evidence="5 7">
    <location>
        <position position="314"/>
    </location>
    <ligand>
        <name>substrate</name>
    </ligand>
</feature>
<dbReference type="GO" id="GO:0008784">
    <property type="term" value="F:alanine racemase activity"/>
    <property type="evidence" value="ECO:0007669"/>
    <property type="project" value="UniProtKB-UniRule"/>
</dbReference>